<reference evidence="3" key="2">
    <citation type="submission" date="2024-10" db="UniProtKB">
        <authorList>
            <consortium name="EnsemblProtists"/>
        </authorList>
    </citation>
    <scope>IDENTIFICATION</scope>
</reference>
<dbReference type="STRING" id="2903.R1B8U1"/>
<evidence type="ECO:0000313" key="3">
    <source>
        <dbReference type="EnsemblProtists" id="EOD05672"/>
    </source>
</evidence>
<sequence>MAAVGHAFPSPSAMAAVGLCVRSKKGEDAMSWLEAEAGGEALLLIMVADGHAGSEAAQISADNALPLVVSKTKDGSAASLQAALRCVCERLHSLVVSTSGTAGTTLTIVVWNAGRGELTICNLGDSAAVLVSATGHTLLTTDHRLSESPEEFERVRAAGARIGRVKRDGGVAGGPLRAWPGGLAVTRTIGDADCPYVSAVAALVRECATATDAAERVTTKALKTRGLRDDITCVAVWLGQPPWAASAPPRKPKSLTLGRLFRPSNRGGSSQSSSAESSSGCTPLGPTPLPSPSASPMGSPVSSASDLELLGNGMAGLGLEGGDAAGAPEAQESRSPVVRVKVGL</sequence>
<dbReference type="GeneID" id="17251764"/>
<dbReference type="CDD" id="cd00143">
    <property type="entry name" value="PP2Cc"/>
    <property type="match status" value="1"/>
</dbReference>
<dbReference type="RefSeq" id="XP_005758101.1">
    <property type="nucleotide sequence ID" value="XM_005758044.1"/>
</dbReference>
<dbReference type="GO" id="GO:0004722">
    <property type="term" value="F:protein serine/threonine phosphatase activity"/>
    <property type="evidence" value="ECO:0007669"/>
    <property type="project" value="InterPro"/>
</dbReference>
<dbReference type="InterPro" id="IPR001932">
    <property type="entry name" value="PPM-type_phosphatase-like_dom"/>
</dbReference>
<feature type="compositionally biased region" description="Gly residues" evidence="1">
    <location>
        <begin position="313"/>
        <end position="324"/>
    </location>
</feature>
<keyword evidence="4" id="KW-1185">Reference proteome</keyword>
<dbReference type="InterPro" id="IPR015655">
    <property type="entry name" value="PP2C"/>
</dbReference>
<reference evidence="4" key="1">
    <citation type="journal article" date="2013" name="Nature">
        <title>Pan genome of the phytoplankton Emiliania underpins its global distribution.</title>
        <authorList>
            <person name="Read B.A."/>
            <person name="Kegel J."/>
            <person name="Klute M.J."/>
            <person name="Kuo A."/>
            <person name="Lefebvre S.C."/>
            <person name="Maumus F."/>
            <person name="Mayer C."/>
            <person name="Miller J."/>
            <person name="Monier A."/>
            <person name="Salamov A."/>
            <person name="Young J."/>
            <person name="Aguilar M."/>
            <person name="Claverie J.M."/>
            <person name="Frickenhaus S."/>
            <person name="Gonzalez K."/>
            <person name="Herman E.K."/>
            <person name="Lin Y.C."/>
            <person name="Napier J."/>
            <person name="Ogata H."/>
            <person name="Sarno A.F."/>
            <person name="Shmutz J."/>
            <person name="Schroeder D."/>
            <person name="de Vargas C."/>
            <person name="Verret F."/>
            <person name="von Dassow P."/>
            <person name="Valentin K."/>
            <person name="Van de Peer Y."/>
            <person name="Wheeler G."/>
            <person name="Dacks J.B."/>
            <person name="Delwiche C.F."/>
            <person name="Dyhrman S.T."/>
            <person name="Glockner G."/>
            <person name="John U."/>
            <person name="Richards T."/>
            <person name="Worden A.Z."/>
            <person name="Zhang X."/>
            <person name="Grigoriev I.V."/>
            <person name="Allen A.E."/>
            <person name="Bidle K."/>
            <person name="Borodovsky M."/>
            <person name="Bowler C."/>
            <person name="Brownlee C."/>
            <person name="Cock J.M."/>
            <person name="Elias M."/>
            <person name="Gladyshev V.N."/>
            <person name="Groth M."/>
            <person name="Guda C."/>
            <person name="Hadaegh A."/>
            <person name="Iglesias-Rodriguez M.D."/>
            <person name="Jenkins J."/>
            <person name="Jones B.M."/>
            <person name="Lawson T."/>
            <person name="Leese F."/>
            <person name="Lindquist E."/>
            <person name="Lobanov A."/>
            <person name="Lomsadze A."/>
            <person name="Malik S.B."/>
            <person name="Marsh M.E."/>
            <person name="Mackinder L."/>
            <person name="Mock T."/>
            <person name="Mueller-Roeber B."/>
            <person name="Pagarete A."/>
            <person name="Parker M."/>
            <person name="Probert I."/>
            <person name="Quesneville H."/>
            <person name="Raines C."/>
            <person name="Rensing S.A."/>
            <person name="Riano-Pachon D.M."/>
            <person name="Richier S."/>
            <person name="Rokitta S."/>
            <person name="Shiraiwa Y."/>
            <person name="Soanes D.M."/>
            <person name="van der Giezen M."/>
            <person name="Wahlund T.M."/>
            <person name="Williams B."/>
            <person name="Wilson W."/>
            <person name="Wolfe G."/>
            <person name="Wurch L.L."/>
        </authorList>
    </citation>
    <scope>NUCLEOTIDE SEQUENCE</scope>
</reference>
<name>A0A0D3I337_EMIH1</name>
<dbReference type="HOGENOM" id="CLU_069499_0_0_1"/>
<dbReference type="KEGG" id="ehx:EMIHUDRAFT_107321"/>
<dbReference type="SMART" id="SM00332">
    <property type="entry name" value="PP2Cc"/>
    <property type="match status" value="1"/>
</dbReference>
<dbReference type="EnsemblProtists" id="EOD05672">
    <property type="protein sequence ID" value="EOD05672"/>
    <property type="gene ID" value="EMIHUDRAFT_107321"/>
</dbReference>
<dbReference type="SUPFAM" id="SSF81606">
    <property type="entry name" value="PP2C-like"/>
    <property type="match status" value="1"/>
</dbReference>
<feature type="domain" description="PPM-type phosphatase" evidence="2">
    <location>
        <begin position="5"/>
        <end position="238"/>
    </location>
</feature>
<evidence type="ECO:0000256" key="1">
    <source>
        <dbReference type="SAM" id="MobiDB-lite"/>
    </source>
</evidence>
<dbReference type="AlphaFoldDB" id="A0A0D3I337"/>
<dbReference type="eggNOG" id="KOG0698">
    <property type="taxonomic scope" value="Eukaryota"/>
</dbReference>
<evidence type="ECO:0000259" key="2">
    <source>
        <dbReference type="PROSITE" id="PS51746"/>
    </source>
</evidence>
<protein>
    <recommendedName>
        <fullName evidence="2">PPM-type phosphatase domain-containing protein</fullName>
    </recommendedName>
</protein>
<dbReference type="PaxDb" id="2903-EOD05672"/>
<evidence type="ECO:0000313" key="4">
    <source>
        <dbReference type="Proteomes" id="UP000013827"/>
    </source>
</evidence>
<dbReference type="InterPro" id="IPR036457">
    <property type="entry name" value="PPM-type-like_dom_sf"/>
</dbReference>
<dbReference type="Pfam" id="PF00481">
    <property type="entry name" value="PP2C"/>
    <property type="match status" value="1"/>
</dbReference>
<dbReference type="Proteomes" id="UP000013827">
    <property type="component" value="Unassembled WGS sequence"/>
</dbReference>
<feature type="region of interest" description="Disordered" evidence="1">
    <location>
        <begin position="242"/>
        <end position="344"/>
    </location>
</feature>
<proteinExistence type="predicted"/>
<accession>A0A0D3I337</accession>
<dbReference type="Gene3D" id="3.60.40.10">
    <property type="entry name" value="PPM-type phosphatase domain"/>
    <property type="match status" value="1"/>
</dbReference>
<organism evidence="3 4">
    <name type="scientific">Emiliania huxleyi (strain CCMP1516)</name>
    <dbReference type="NCBI Taxonomy" id="280463"/>
    <lineage>
        <taxon>Eukaryota</taxon>
        <taxon>Haptista</taxon>
        <taxon>Haptophyta</taxon>
        <taxon>Prymnesiophyceae</taxon>
        <taxon>Isochrysidales</taxon>
        <taxon>Noelaerhabdaceae</taxon>
        <taxon>Emiliania</taxon>
    </lineage>
</organism>
<feature type="compositionally biased region" description="Low complexity" evidence="1">
    <location>
        <begin position="264"/>
        <end position="284"/>
    </location>
</feature>
<dbReference type="PROSITE" id="PS51746">
    <property type="entry name" value="PPM_2"/>
    <property type="match status" value="1"/>
</dbReference>
<dbReference type="PANTHER" id="PTHR47992">
    <property type="entry name" value="PROTEIN PHOSPHATASE"/>
    <property type="match status" value="1"/>
</dbReference>